<dbReference type="InterPro" id="IPR050491">
    <property type="entry name" value="AmpC-like"/>
</dbReference>
<evidence type="ECO:0000256" key="1">
    <source>
        <dbReference type="ARBA" id="ARBA00038215"/>
    </source>
</evidence>
<evidence type="ECO:0000313" key="3">
    <source>
        <dbReference type="EMBL" id="KAF2033930.1"/>
    </source>
</evidence>
<dbReference type="InterPro" id="IPR012338">
    <property type="entry name" value="Beta-lactam/transpept-like"/>
</dbReference>
<feature type="domain" description="Beta-lactamase-related" evidence="2">
    <location>
        <begin position="31"/>
        <end position="317"/>
    </location>
</feature>
<dbReference type="AlphaFoldDB" id="A0A9P4LR44"/>
<organism evidence="3 4">
    <name type="scientific">Setomelanomma holmii</name>
    <dbReference type="NCBI Taxonomy" id="210430"/>
    <lineage>
        <taxon>Eukaryota</taxon>
        <taxon>Fungi</taxon>
        <taxon>Dikarya</taxon>
        <taxon>Ascomycota</taxon>
        <taxon>Pezizomycotina</taxon>
        <taxon>Dothideomycetes</taxon>
        <taxon>Pleosporomycetidae</taxon>
        <taxon>Pleosporales</taxon>
        <taxon>Pleosporineae</taxon>
        <taxon>Phaeosphaeriaceae</taxon>
        <taxon>Setomelanomma</taxon>
    </lineage>
</organism>
<dbReference type="Gene3D" id="3.40.710.10">
    <property type="entry name" value="DD-peptidase/beta-lactamase superfamily"/>
    <property type="match status" value="1"/>
</dbReference>
<dbReference type="EMBL" id="ML978163">
    <property type="protein sequence ID" value="KAF2033930.1"/>
    <property type="molecule type" value="Genomic_DNA"/>
</dbReference>
<dbReference type="SUPFAM" id="SSF56601">
    <property type="entry name" value="beta-lactamase/transpeptidase-like"/>
    <property type="match status" value="1"/>
</dbReference>
<dbReference type="Pfam" id="PF00144">
    <property type="entry name" value="Beta-lactamase"/>
    <property type="match status" value="1"/>
</dbReference>
<dbReference type="PANTHER" id="PTHR46825:SF9">
    <property type="entry name" value="BETA-LACTAMASE-RELATED DOMAIN-CONTAINING PROTEIN"/>
    <property type="match status" value="1"/>
</dbReference>
<proteinExistence type="inferred from homology"/>
<reference evidence="3" key="1">
    <citation type="journal article" date="2020" name="Stud. Mycol.">
        <title>101 Dothideomycetes genomes: a test case for predicting lifestyles and emergence of pathogens.</title>
        <authorList>
            <person name="Haridas S."/>
            <person name="Albert R."/>
            <person name="Binder M."/>
            <person name="Bloem J."/>
            <person name="Labutti K."/>
            <person name="Salamov A."/>
            <person name="Andreopoulos B."/>
            <person name="Baker S."/>
            <person name="Barry K."/>
            <person name="Bills G."/>
            <person name="Bluhm B."/>
            <person name="Cannon C."/>
            <person name="Castanera R."/>
            <person name="Culley D."/>
            <person name="Daum C."/>
            <person name="Ezra D."/>
            <person name="Gonzalez J."/>
            <person name="Henrissat B."/>
            <person name="Kuo A."/>
            <person name="Liang C."/>
            <person name="Lipzen A."/>
            <person name="Lutzoni F."/>
            <person name="Magnuson J."/>
            <person name="Mondo S."/>
            <person name="Nolan M."/>
            <person name="Ohm R."/>
            <person name="Pangilinan J."/>
            <person name="Park H.-J."/>
            <person name="Ramirez L."/>
            <person name="Alfaro M."/>
            <person name="Sun H."/>
            <person name="Tritt A."/>
            <person name="Yoshinaga Y."/>
            <person name="Zwiers L.-H."/>
            <person name="Turgeon B."/>
            <person name="Goodwin S."/>
            <person name="Spatafora J."/>
            <person name="Crous P."/>
            <person name="Grigoriev I."/>
        </authorList>
    </citation>
    <scope>NUCLEOTIDE SEQUENCE</scope>
    <source>
        <strain evidence="3">CBS 110217</strain>
    </source>
</reference>
<gene>
    <name evidence="3" type="ORF">EK21DRAFT_97744</name>
</gene>
<accession>A0A9P4LR44</accession>
<dbReference type="Proteomes" id="UP000799777">
    <property type="component" value="Unassembled WGS sequence"/>
</dbReference>
<comment type="caution">
    <text evidence="3">The sequence shown here is derived from an EMBL/GenBank/DDBJ whole genome shotgun (WGS) entry which is preliminary data.</text>
</comment>
<dbReference type="PANTHER" id="PTHR46825">
    <property type="entry name" value="D-ALANYL-D-ALANINE-CARBOXYPEPTIDASE/ENDOPEPTIDASE AMPH"/>
    <property type="match status" value="1"/>
</dbReference>
<protein>
    <submittedName>
        <fullName evidence="3">Beta-lactamase/transpeptidase-like protein</fullName>
    </submittedName>
</protein>
<keyword evidence="4" id="KW-1185">Reference proteome</keyword>
<name>A0A9P4LR44_9PLEO</name>
<dbReference type="InterPro" id="IPR001466">
    <property type="entry name" value="Beta-lactam-related"/>
</dbReference>
<evidence type="ECO:0000313" key="4">
    <source>
        <dbReference type="Proteomes" id="UP000799777"/>
    </source>
</evidence>
<evidence type="ECO:0000259" key="2">
    <source>
        <dbReference type="Pfam" id="PF00144"/>
    </source>
</evidence>
<dbReference type="OrthoDB" id="5946976at2759"/>
<comment type="similarity">
    <text evidence="1">Belongs to the peptidase S12 family.</text>
</comment>
<sequence length="456" mass="51706">MAHTTPKFEQLVLDTMKEWSVPGLSLAVISESLFDCASTSKTFTAAAAALLVDDDKYPEVQWTTPVSKLLPDDFVLPNPQLTEDVTIEDVLSHRTGIATHDESYLSIRAKNPDNAMSMTRNLRDLPWEKPLRTGFIYSNIMYSVASYLVKTITGEPYLEFIHKRLWEPLGMTNTFHDLPGIEAGNAMSRKATGYRIDKTTKEDIPISAVYQPESQGAGSVYSSAGDYAKWVRALMKRKLPLSESVQKELVTPRSIDPPNEKYALPFHSDPLYALGLHKESYRGRTLIGHGGAVPGFKAEMCYLPELDWGVVIFGNTDLAWVANETLVYTLIDDVMGVPAADRVDWGAFFRRQHERFEEEDKESVAGRYFDPRYKELAIEWREGKMAADCTDRCFPFVLTFEHLTEEKFVVELHDQWEDEKRKLKGEVRIDEGQVVSVGVGFEKDIEGGLIWFHRSE</sequence>